<feature type="chain" id="PRO_5035715421" evidence="1">
    <location>
        <begin position="16"/>
        <end position="265"/>
    </location>
</feature>
<feature type="signal peptide" evidence="1">
    <location>
        <begin position="1"/>
        <end position="15"/>
    </location>
</feature>
<proteinExistence type="predicted"/>
<organism evidence="2 3">
    <name type="scientific">Candidula unifasciata</name>
    <dbReference type="NCBI Taxonomy" id="100452"/>
    <lineage>
        <taxon>Eukaryota</taxon>
        <taxon>Metazoa</taxon>
        <taxon>Spiralia</taxon>
        <taxon>Lophotrochozoa</taxon>
        <taxon>Mollusca</taxon>
        <taxon>Gastropoda</taxon>
        <taxon>Heterobranchia</taxon>
        <taxon>Euthyneura</taxon>
        <taxon>Panpulmonata</taxon>
        <taxon>Eupulmonata</taxon>
        <taxon>Stylommatophora</taxon>
        <taxon>Helicina</taxon>
        <taxon>Helicoidea</taxon>
        <taxon>Geomitridae</taxon>
        <taxon>Candidula</taxon>
    </lineage>
</organism>
<dbReference type="SUPFAM" id="SSF57501">
    <property type="entry name" value="Cystine-knot cytokines"/>
    <property type="match status" value="1"/>
</dbReference>
<dbReference type="Proteomes" id="UP000678393">
    <property type="component" value="Unassembled WGS sequence"/>
</dbReference>
<keyword evidence="3" id="KW-1185">Reference proteome</keyword>
<dbReference type="InterPro" id="IPR029034">
    <property type="entry name" value="Cystine-knot_cytokine"/>
</dbReference>
<comment type="caution">
    <text evidence="2">The sequence shown here is derived from an EMBL/GenBank/DDBJ whole genome shotgun (WGS) entry which is preliminary data.</text>
</comment>
<keyword evidence="1" id="KW-0732">Signal</keyword>
<dbReference type="Gene3D" id="2.10.90.10">
    <property type="entry name" value="Cystine-knot cytokines"/>
    <property type="match status" value="1"/>
</dbReference>
<reference evidence="2" key="1">
    <citation type="submission" date="2021-04" db="EMBL/GenBank/DDBJ databases">
        <authorList>
            <consortium name="Molecular Ecology Group"/>
        </authorList>
    </citation>
    <scope>NUCLEOTIDE SEQUENCE</scope>
</reference>
<sequence length="265" mass="30515">MACMWSVNLTILVSASVCCVGVQTLYPNQLSLNDVTERKSGTIYKRTAVPTDLSTEKYLSNSKRHQSKETSNVYISTHQKKDDNFNVRSLSGISKRSKYIDSPELEEIILGKRQNCAIPANKRQDLMVLYRMLNDSYFFGANQEPQTEYRRPADQLIHCVELVELRASQELNSRTICPWLLAEIDIGPGNYPRYFEEATCLCRKCISSSWSFCKYVFRTVSYFKFEGCESGFALMKMKHLQIRTHCYCDKPEPGRDTPVPNYNTE</sequence>
<gene>
    <name evidence="2" type="ORF">CUNI_LOCUS12081</name>
</gene>
<name>A0A8S3ZAZ7_9EUPU</name>
<evidence type="ECO:0000313" key="3">
    <source>
        <dbReference type="Proteomes" id="UP000678393"/>
    </source>
</evidence>
<dbReference type="AlphaFoldDB" id="A0A8S3ZAZ7"/>
<dbReference type="EMBL" id="CAJHNH020002377">
    <property type="protein sequence ID" value="CAG5126523.1"/>
    <property type="molecule type" value="Genomic_DNA"/>
</dbReference>
<dbReference type="OrthoDB" id="6147017at2759"/>
<accession>A0A8S3ZAZ7</accession>
<evidence type="ECO:0000313" key="2">
    <source>
        <dbReference type="EMBL" id="CAG5126523.1"/>
    </source>
</evidence>
<protein>
    <submittedName>
        <fullName evidence="2">Uncharacterized protein</fullName>
    </submittedName>
</protein>
<evidence type="ECO:0000256" key="1">
    <source>
        <dbReference type="SAM" id="SignalP"/>
    </source>
</evidence>